<sequence>MNNKIDNIELIRVLVWFNKDNDDYVGEYTLNILDINELKKIFNVTDSDEQMINCYPVFVEQASYLESLLNIEIDLEKYDYFVECYGNK</sequence>
<dbReference type="AlphaFoldDB" id="A0A5A5RFK5"/>
<dbReference type="Pfam" id="PF24731">
    <property type="entry name" value="DUF7683"/>
    <property type="match status" value="1"/>
</dbReference>
<reference evidence="2 3" key="1">
    <citation type="submission" date="2018-09" db="EMBL/GenBank/DDBJ databases">
        <title>Evolutionary history of phycoerythrin pigmentation in the water bloom-forming cyanobacterium Microcystis aeruginosa.</title>
        <authorList>
            <person name="Tanabe Y."/>
            <person name="Tanabe Y."/>
            <person name="Yamaguchi H."/>
        </authorList>
    </citation>
    <scope>NUCLEOTIDE SEQUENCE [LARGE SCALE GENOMIC DNA]</scope>
    <source>
        <strain evidence="2 3">NIES-2519</strain>
    </source>
</reference>
<dbReference type="InterPro" id="IPR056100">
    <property type="entry name" value="DUF7683"/>
</dbReference>
<organism evidence="2 3">
    <name type="scientific">Microcystis aeruginosa NIES-2519</name>
    <dbReference type="NCBI Taxonomy" id="2303981"/>
    <lineage>
        <taxon>Bacteria</taxon>
        <taxon>Bacillati</taxon>
        <taxon>Cyanobacteriota</taxon>
        <taxon>Cyanophyceae</taxon>
        <taxon>Oscillatoriophycideae</taxon>
        <taxon>Chroococcales</taxon>
        <taxon>Microcystaceae</taxon>
        <taxon>Microcystis</taxon>
    </lineage>
</organism>
<gene>
    <name evidence="2" type="ORF">MiYa_03415</name>
</gene>
<name>A0A5A5RFK5_MICAE</name>
<evidence type="ECO:0000313" key="3">
    <source>
        <dbReference type="Proteomes" id="UP000323569"/>
    </source>
</evidence>
<comment type="caution">
    <text evidence="2">The sequence shown here is derived from an EMBL/GenBank/DDBJ whole genome shotgun (WGS) entry which is preliminary data.</text>
</comment>
<dbReference type="EMBL" id="BHVO01000071">
    <property type="protein sequence ID" value="GCA71872.1"/>
    <property type="molecule type" value="Genomic_DNA"/>
</dbReference>
<dbReference type="RefSeq" id="WP_149979497.1">
    <property type="nucleotide sequence ID" value="NZ_BHVO01000071.1"/>
</dbReference>
<evidence type="ECO:0000313" key="2">
    <source>
        <dbReference type="EMBL" id="GCA71872.1"/>
    </source>
</evidence>
<protein>
    <recommendedName>
        <fullName evidence="1">DUF7683 domain-containing protein</fullName>
    </recommendedName>
</protein>
<accession>A0A5A5RFK5</accession>
<feature type="domain" description="DUF7683" evidence="1">
    <location>
        <begin position="11"/>
        <end position="83"/>
    </location>
</feature>
<proteinExistence type="predicted"/>
<evidence type="ECO:0000259" key="1">
    <source>
        <dbReference type="Pfam" id="PF24731"/>
    </source>
</evidence>
<dbReference type="Proteomes" id="UP000323569">
    <property type="component" value="Unassembled WGS sequence"/>
</dbReference>